<feature type="non-terminal residue" evidence="1">
    <location>
        <position position="40"/>
    </location>
</feature>
<accession>A0A382FSN6</accession>
<organism evidence="1">
    <name type="scientific">marine metagenome</name>
    <dbReference type="NCBI Taxonomy" id="408172"/>
    <lineage>
        <taxon>unclassified sequences</taxon>
        <taxon>metagenomes</taxon>
        <taxon>ecological metagenomes</taxon>
    </lineage>
</organism>
<name>A0A382FSN6_9ZZZZ</name>
<protein>
    <submittedName>
        <fullName evidence="1">Uncharacterized protein</fullName>
    </submittedName>
</protein>
<evidence type="ECO:0000313" key="1">
    <source>
        <dbReference type="EMBL" id="SVB66020.1"/>
    </source>
</evidence>
<reference evidence="1" key="1">
    <citation type="submission" date="2018-05" db="EMBL/GenBank/DDBJ databases">
        <authorList>
            <person name="Lanie J.A."/>
            <person name="Ng W.-L."/>
            <person name="Kazmierczak K.M."/>
            <person name="Andrzejewski T.M."/>
            <person name="Davidsen T.M."/>
            <person name="Wayne K.J."/>
            <person name="Tettelin H."/>
            <person name="Glass J.I."/>
            <person name="Rusch D."/>
            <person name="Podicherti R."/>
            <person name="Tsui H.-C.T."/>
            <person name="Winkler M.E."/>
        </authorList>
    </citation>
    <scope>NUCLEOTIDE SEQUENCE</scope>
</reference>
<dbReference type="AlphaFoldDB" id="A0A382FSN6"/>
<gene>
    <name evidence="1" type="ORF">METZ01_LOCUS218874</name>
</gene>
<proteinExistence type="predicted"/>
<sequence>MKRFIFLSLLILNFSYGQTNNVKITILSTMVADYDYLGEW</sequence>
<dbReference type="EMBL" id="UINC01051632">
    <property type="protein sequence ID" value="SVB66020.1"/>
    <property type="molecule type" value="Genomic_DNA"/>
</dbReference>